<protein>
    <recommendedName>
        <fullName evidence="4">Auxin-responsive protein SAUR32</fullName>
    </recommendedName>
</protein>
<sequence>MGINGEKSLLNRHIHLPNLHLHLHLLHHHHHHHHGKKQQARDVPKGCLAIKVGVQDEEQQRFVVPVMYFNHPLFMQLLKEAEEEYGFDQKGAITLPCHVEEFRYVQSLIDREQHHHHHHHHHVGGISDDDNDEEVAGCNLVLLVENFENLKVAIFSLSQLMILFLFIYSSSLNVEFNGNGILRHNCPADRMSLSSVIVTHSHREEEESISRHKVTEVVCLCFSLASGDMKRVMRGVPKGCLGIRVGVEGEEQQRFVVPVTYVNHPLFMHLLKEADDEYGFHQEGAITLPCHIEEFWHVWSMIDQEEHHHHYHRRHHQDGIGCFGCTR</sequence>
<evidence type="ECO:0000313" key="3">
    <source>
        <dbReference type="Proteomes" id="UP001187471"/>
    </source>
</evidence>
<dbReference type="PANTHER" id="PTHR31374">
    <property type="entry name" value="AUXIN-INDUCED PROTEIN-LIKE-RELATED"/>
    <property type="match status" value="1"/>
</dbReference>
<evidence type="ECO:0000313" key="2">
    <source>
        <dbReference type="EMBL" id="KAK2965526.1"/>
    </source>
</evidence>
<reference evidence="2" key="1">
    <citation type="submission" date="2022-12" db="EMBL/GenBank/DDBJ databases">
        <title>Draft genome assemblies for two species of Escallonia (Escalloniales).</title>
        <authorList>
            <person name="Chanderbali A."/>
            <person name="Dervinis C."/>
            <person name="Anghel I."/>
            <person name="Soltis D."/>
            <person name="Soltis P."/>
            <person name="Zapata F."/>
        </authorList>
    </citation>
    <scope>NUCLEOTIDE SEQUENCE</scope>
    <source>
        <strain evidence="2">UCBG92.1500</strain>
        <tissue evidence="2">Leaf</tissue>
    </source>
</reference>
<dbReference type="Proteomes" id="UP001187471">
    <property type="component" value="Unassembled WGS sequence"/>
</dbReference>
<dbReference type="GO" id="GO:0009733">
    <property type="term" value="P:response to auxin"/>
    <property type="evidence" value="ECO:0007669"/>
    <property type="project" value="InterPro"/>
</dbReference>
<evidence type="ECO:0000256" key="1">
    <source>
        <dbReference type="ARBA" id="ARBA00006974"/>
    </source>
</evidence>
<dbReference type="Pfam" id="PF02519">
    <property type="entry name" value="Auxin_inducible"/>
    <property type="match status" value="2"/>
</dbReference>
<name>A0AA88QIT9_9ASTE</name>
<dbReference type="InterPro" id="IPR003676">
    <property type="entry name" value="SAUR_fam"/>
</dbReference>
<comment type="caution">
    <text evidence="2">The sequence shown here is derived from an EMBL/GenBank/DDBJ whole genome shotgun (WGS) entry which is preliminary data.</text>
</comment>
<comment type="similarity">
    <text evidence="1">Belongs to the ARG7 family.</text>
</comment>
<evidence type="ECO:0008006" key="4">
    <source>
        <dbReference type="Google" id="ProtNLM"/>
    </source>
</evidence>
<accession>A0AA88QIT9</accession>
<gene>
    <name evidence="2" type="ORF">RJ640_008876</name>
</gene>
<organism evidence="2 3">
    <name type="scientific">Escallonia rubra</name>
    <dbReference type="NCBI Taxonomy" id="112253"/>
    <lineage>
        <taxon>Eukaryota</taxon>
        <taxon>Viridiplantae</taxon>
        <taxon>Streptophyta</taxon>
        <taxon>Embryophyta</taxon>
        <taxon>Tracheophyta</taxon>
        <taxon>Spermatophyta</taxon>
        <taxon>Magnoliopsida</taxon>
        <taxon>eudicotyledons</taxon>
        <taxon>Gunneridae</taxon>
        <taxon>Pentapetalae</taxon>
        <taxon>asterids</taxon>
        <taxon>campanulids</taxon>
        <taxon>Escalloniales</taxon>
        <taxon>Escalloniaceae</taxon>
        <taxon>Escallonia</taxon>
    </lineage>
</organism>
<dbReference type="PANTHER" id="PTHR31374:SF213">
    <property type="entry name" value="SAUR FAMILY PROTEIN"/>
    <property type="match status" value="1"/>
</dbReference>
<dbReference type="AlphaFoldDB" id="A0AA88QIT9"/>
<dbReference type="EMBL" id="JAVXUO010003215">
    <property type="protein sequence ID" value="KAK2965526.1"/>
    <property type="molecule type" value="Genomic_DNA"/>
</dbReference>
<keyword evidence="3" id="KW-1185">Reference proteome</keyword>
<proteinExistence type="inferred from homology"/>